<dbReference type="AlphaFoldDB" id="A0A1V2Y2S2"/>
<accession>A0A1V2Y2S2</accession>
<protein>
    <submittedName>
        <fullName evidence="2">Uncharacterized protein</fullName>
    </submittedName>
</protein>
<dbReference type="Proteomes" id="UP000188543">
    <property type="component" value="Unassembled WGS sequence"/>
</dbReference>
<evidence type="ECO:0000313" key="2">
    <source>
        <dbReference type="EMBL" id="ONU87663.1"/>
    </source>
</evidence>
<gene>
    <name evidence="2" type="ORF">A8E72_12050</name>
</gene>
<name>A0A1V2Y2S2_9BURK</name>
<evidence type="ECO:0000313" key="3">
    <source>
        <dbReference type="Proteomes" id="UP000188543"/>
    </source>
</evidence>
<organism evidence="2 3">
    <name type="scientific">Burkholderia cenocepacia</name>
    <dbReference type="NCBI Taxonomy" id="95486"/>
    <lineage>
        <taxon>Bacteria</taxon>
        <taxon>Pseudomonadati</taxon>
        <taxon>Pseudomonadota</taxon>
        <taxon>Betaproteobacteria</taxon>
        <taxon>Burkholderiales</taxon>
        <taxon>Burkholderiaceae</taxon>
        <taxon>Burkholderia</taxon>
        <taxon>Burkholderia cepacia complex</taxon>
    </lineage>
</organism>
<reference evidence="2 3" key="1">
    <citation type="submission" date="2016-08" db="EMBL/GenBank/DDBJ databases">
        <authorList>
            <person name="Seilhamer J.J."/>
        </authorList>
    </citation>
    <scope>NUCLEOTIDE SEQUENCE [LARGE SCALE GENOMIC DNA]</scope>
    <source>
        <strain evidence="2 3">VC14762</strain>
    </source>
</reference>
<comment type="caution">
    <text evidence="2">The sequence shown here is derived from an EMBL/GenBank/DDBJ whole genome shotgun (WGS) entry which is preliminary data.</text>
</comment>
<sequence>MNRTLHILSCVSKSMVGLRSGIGSDSTAHAFLGGRSTRSGQPVHAARSLTVAPRTWRQNRSAPTKNSHRLQAL</sequence>
<feature type="compositionally biased region" description="Polar residues" evidence="1">
    <location>
        <begin position="56"/>
        <end position="65"/>
    </location>
</feature>
<proteinExistence type="predicted"/>
<dbReference type="EMBL" id="MUTJ01000041">
    <property type="protein sequence ID" value="ONU87663.1"/>
    <property type="molecule type" value="Genomic_DNA"/>
</dbReference>
<dbReference type="OrthoDB" id="9009279at2"/>
<feature type="region of interest" description="Disordered" evidence="1">
    <location>
        <begin position="33"/>
        <end position="73"/>
    </location>
</feature>
<evidence type="ECO:0000256" key="1">
    <source>
        <dbReference type="SAM" id="MobiDB-lite"/>
    </source>
</evidence>